<reference evidence="1 2" key="1">
    <citation type="journal article" date="2018" name="Front. Microbiol.">
        <title>Jumbo Bacteriophages Are Represented Within an Increasing Diversity of Environmental Viruses Infecting the Emerging Phytopathogen, Dickeya solani.</title>
        <authorList>
            <person name="Day A.W."/>
            <person name="Ahn J."/>
            <person name="Salmond G.P.C."/>
        </authorList>
    </citation>
    <scope>NUCLEOTIDE SEQUENCE [LARGE SCALE GENOMIC DNA]</scope>
</reference>
<evidence type="ECO:0000313" key="2">
    <source>
        <dbReference type="Proteomes" id="UP000263072"/>
    </source>
</evidence>
<dbReference type="Proteomes" id="UP000263072">
    <property type="component" value="Segment"/>
</dbReference>
<sequence length="226" mass="26014">MLKLICPDMMRPTTVGHFYSIDLNCVTCTLIYVPIKTSDGKEVMLPVQATEGIRAPRVSVVYRMPCLYVTHPSTTHDKGFSLSHAILEVDSRNFEESEELSESALDIHTSCLLPGSRKAIPGESYLVPLFCHEIKNPYRPVIQTVANKNIRLYSPEVDRYYEEILPTWEFPQPMSWDEFRKSVLEGKFSFNYPFVVPSASLYLDGYHMPVEVMTYIHNETLKRILR</sequence>
<protein>
    <submittedName>
        <fullName evidence="1">Uncharacterized protein</fullName>
    </submittedName>
</protein>
<organism evidence="1 2">
    <name type="scientific">Dickeya phage vB_DsoM_JA33</name>
    <dbReference type="NCBI Taxonomy" id="2283032"/>
    <lineage>
        <taxon>Viruses</taxon>
        <taxon>Duplodnaviria</taxon>
        <taxon>Heunggongvirae</taxon>
        <taxon>Uroviricota</taxon>
        <taxon>Caudoviricetes</taxon>
        <taxon>Salmondvirus</taxon>
        <taxon>Salmondvirus JA11</taxon>
    </lineage>
</organism>
<dbReference type="EMBL" id="MH460462">
    <property type="protein sequence ID" value="AXG67629.1"/>
    <property type="molecule type" value="Genomic_DNA"/>
</dbReference>
<gene>
    <name evidence="1" type="ORF">JA33_255</name>
</gene>
<proteinExistence type="predicted"/>
<name>A0A384ZZI5_9CAUD</name>
<evidence type="ECO:0000313" key="1">
    <source>
        <dbReference type="EMBL" id="AXG67629.1"/>
    </source>
</evidence>
<accession>A0A384ZZI5</accession>